<keyword evidence="4" id="KW-1185">Reference proteome</keyword>
<feature type="compositionally biased region" description="Polar residues" evidence="1">
    <location>
        <begin position="406"/>
        <end position="416"/>
    </location>
</feature>
<dbReference type="PROSITE" id="PS00028">
    <property type="entry name" value="ZINC_FINGER_C2H2_1"/>
    <property type="match status" value="1"/>
</dbReference>
<comment type="caution">
    <text evidence="3">The sequence shown here is derived from an EMBL/GenBank/DDBJ whole genome shotgun (WGS) entry which is preliminary data.</text>
</comment>
<feature type="region of interest" description="Disordered" evidence="1">
    <location>
        <begin position="302"/>
        <end position="416"/>
    </location>
</feature>
<proteinExistence type="predicted"/>
<feature type="compositionally biased region" description="Low complexity" evidence="1">
    <location>
        <begin position="378"/>
        <end position="395"/>
    </location>
</feature>
<gene>
    <name evidence="3" type="ORF">ACJ73_07827</name>
</gene>
<evidence type="ECO:0000313" key="3">
    <source>
        <dbReference type="EMBL" id="OJD20838.1"/>
    </source>
</evidence>
<dbReference type="STRING" id="1658174.A0A1J9PX01"/>
<name>A0A1J9PX01_9EURO</name>
<evidence type="ECO:0000313" key="4">
    <source>
        <dbReference type="Proteomes" id="UP000242791"/>
    </source>
</evidence>
<evidence type="ECO:0000259" key="2">
    <source>
        <dbReference type="PROSITE" id="PS00028"/>
    </source>
</evidence>
<dbReference type="EMBL" id="LGTZ01001681">
    <property type="protein sequence ID" value="OJD20838.1"/>
    <property type="molecule type" value="Genomic_DNA"/>
</dbReference>
<feature type="compositionally biased region" description="Low complexity" evidence="1">
    <location>
        <begin position="335"/>
        <end position="350"/>
    </location>
</feature>
<dbReference type="VEuPathDB" id="FungiDB:ACJ73_07827"/>
<evidence type="ECO:0000256" key="1">
    <source>
        <dbReference type="SAM" id="MobiDB-lite"/>
    </source>
</evidence>
<sequence>MANPQTRSTTDSSSAGAFSRAQQEVLDAMFNQILRRLDRQGNGTSTLATPPPAPVQTTPAYWKATDIGIFWPEAQGDEDIVGRDSKTYYRDVFSFTTRLRVAAQTRDPSIIRHNIALCLKVSVNTWWTMELDDVTRCGLINHPDGVQATCDKLEKRFRQAPSRALTKFERMIYTVQDAQRGRSVAAYAAELVAQAKQCGFADSPDILVLQIWRHLDLPLRLNIDEPSPGTSVEAFIQQLTQKESKWADRAQLYQIFPPRYGNLNQEPRYGTSNQQAPRYANYNQERRSMGYGSQDQDQCPAGACYGSPAADASTKASSPPWPRISRILDPGNLRPQYQNNANGYNANPRRSSYPYRNNGNQYANNVNQHSTNNISPSNARNQAPPPQNARQNPRAYHGDAGEQEDASTPSPEEQNAYQQEVCDAFQELSINDSEPPPAAIDDGLSEDQAPELISDCFVCHSQFPSNTQLHRHIQDCHGATDYADIYHKEETVQIVDSERMSPSSDAAMTFRDWRYVTSKAYIKDPKKASEICLDSGCTMTVVDEEWLKTPDVVIKRTPPIPIRRVGQDMSDRAVVIPLHFPAILPSGRHIIVRLKVEAHLLPRLKANLLLGIDISDQT</sequence>
<organism evidence="3 4">
    <name type="scientific">Blastomyces percursus</name>
    <dbReference type="NCBI Taxonomy" id="1658174"/>
    <lineage>
        <taxon>Eukaryota</taxon>
        <taxon>Fungi</taxon>
        <taxon>Dikarya</taxon>
        <taxon>Ascomycota</taxon>
        <taxon>Pezizomycotina</taxon>
        <taxon>Eurotiomycetes</taxon>
        <taxon>Eurotiomycetidae</taxon>
        <taxon>Onygenales</taxon>
        <taxon>Ajellomycetaceae</taxon>
        <taxon>Blastomyces</taxon>
    </lineage>
</organism>
<accession>A0A1J9PX01</accession>
<dbReference type="InterPro" id="IPR013087">
    <property type="entry name" value="Znf_C2H2_type"/>
</dbReference>
<protein>
    <recommendedName>
        <fullName evidence="2">C2H2-type domain-containing protein</fullName>
    </recommendedName>
</protein>
<feature type="compositionally biased region" description="Low complexity" evidence="1">
    <location>
        <begin position="357"/>
        <end position="367"/>
    </location>
</feature>
<dbReference type="OrthoDB" id="4358334at2759"/>
<feature type="domain" description="C2H2-type" evidence="2">
    <location>
        <begin position="456"/>
        <end position="477"/>
    </location>
</feature>
<reference evidence="3 4" key="1">
    <citation type="submission" date="2015-08" db="EMBL/GenBank/DDBJ databases">
        <title>Emmonsia species relationships and genome sequence.</title>
        <authorList>
            <person name="Cuomo C.A."/>
            <person name="Schwartz I.S."/>
            <person name="Kenyon C."/>
            <person name="De Hoog G.S."/>
            <person name="Govender N.P."/>
            <person name="Botha A."/>
            <person name="Moreno L."/>
            <person name="De Vries M."/>
            <person name="Munoz J.F."/>
            <person name="Stielow J.B."/>
        </authorList>
    </citation>
    <scope>NUCLEOTIDE SEQUENCE [LARGE SCALE GENOMIC DNA]</scope>
    <source>
        <strain evidence="3 4">EI222</strain>
    </source>
</reference>
<feature type="compositionally biased region" description="Polar residues" evidence="1">
    <location>
        <begin position="368"/>
        <end position="377"/>
    </location>
</feature>
<dbReference type="AlphaFoldDB" id="A0A1J9PX01"/>
<dbReference type="Proteomes" id="UP000242791">
    <property type="component" value="Unassembled WGS sequence"/>
</dbReference>